<dbReference type="EMBL" id="QFVT01000001">
    <property type="protein sequence ID" value="PYC49392.1"/>
    <property type="molecule type" value="Genomic_DNA"/>
</dbReference>
<sequence length="101" mass="11007">MTYGAGAVMEYRPARFFAPCGSALPNDAGARGGGELAAPRAINLAPWILVGTTTLHQTGQRRALLPRCPPWRCHRSPWHRLCLMSTAQTQCTNMGLKSPFL</sequence>
<name>A0A2V4N613_9RHOB</name>
<organism evidence="1 2">
    <name type="scientific">Litorivita pollutaquae</name>
    <dbReference type="NCBI Taxonomy" id="2200892"/>
    <lineage>
        <taxon>Bacteria</taxon>
        <taxon>Pseudomonadati</taxon>
        <taxon>Pseudomonadota</taxon>
        <taxon>Alphaproteobacteria</taxon>
        <taxon>Rhodobacterales</taxon>
        <taxon>Paracoccaceae</taxon>
        <taxon>Litorivita</taxon>
    </lineage>
</organism>
<evidence type="ECO:0000313" key="1">
    <source>
        <dbReference type="EMBL" id="PYC49392.1"/>
    </source>
</evidence>
<comment type="caution">
    <text evidence="1">The sequence shown here is derived from an EMBL/GenBank/DDBJ whole genome shotgun (WGS) entry which is preliminary data.</text>
</comment>
<protein>
    <submittedName>
        <fullName evidence="1">Uncharacterized protein</fullName>
    </submittedName>
</protein>
<reference evidence="1 2" key="1">
    <citation type="submission" date="2018-05" db="EMBL/GenBank/DDBJ databases">
        <title>Oceanovita maritima gen. nov., sp. nov., a marine bacterium in the family Rhodobacteraceae isolated from surface seawater of Lundu port Xiamen, China.</title>
        <authorList>
            <person name="Hetharua B.H."/>
            <person name="Min D."/>
            <person name="Liao H."/>
            <person name="Tian Y."/>
        </authorList>
    </citation>
    <scope>NUCLEOTIDE SEQUENCE [LARGE SCALE GENOMIC DNA]</scope>
    <source>
        <strain evidence="1 2">FSX-11</strain>
    </source>
</reference>
<dbReference type="AlphaFoldDB" id="A0A2V4N613"/>
<gene>
    <name evidence="1" type="ORF">DI396_00555</name>
</gene>
<evidence type="ECO:0000313" key="2">
    <source>
        <dbReference type="Proteomes" id="UP000248012"/>
    </source>
</evidence>
<proteinExistence type="predicted"/>
<keyword evidence="2" id="KW-1185">Reference proteome</keyword>
<dbReference type="Proteomes" id="UP000248012">
    <property type="component" value="Unassembled WGS sequence"/>
</dbReference>
<accession>A0A2V4N613</accession>